<dbReference type="PROSITE" id="PS51257">
    <property type="entry name" value="PROKAR_LIPOPROTEIN"/>
    <property type="match status" value="1"/>
</dbReference>
<keyword evidence="2" id="KW-0813">Transport</keyword>
<proteinExistence type="predicted"/>
<dbReference type="PANTHER" id="PTHR30222">
    <property type="entry name" value="SPERMIDINE/PUTRESCINE-BINDING PERIPLASMIC PROTEIN"/>
    <property type="match status" value="1"/>
</dbReference>
<dbReference type="InterPro" id="IPR001188">
    <property type="entry name" value="Sperm_putr-bd"/>
</dbReference>
<protein>
    <submittedName>
        <fullName evidence="7">Spermidine/putrescine import ABC transporter substrate-binding protein PotD</fullName>
    </submittedName>
</protein>
<evidence type="ECO:0000256" key="6">
    <source>
        <dbReference type="SAM" id="SignalP"/>
    </source>
</evidence>
<dbReference type="SUPFAM" id="SSF53850">
    <property type="entry name" value="Periplasmic binding protein-like II"/>
    <property type="match status" value="1"/>
</dbReference>
<feature type="binding site" evidence="5">
    <location>
        <position position="107"/>
    </location>
    <ligand>
        <name>spermidine</name>
        <dbReference type="ChEBI" id="CHEBI:57834"/>
    </ligand>
</feature>
<dbReference type="EMBL" id="CADCUT010000197">
    <property type="protein sequence ID" value="CAA9431020.1"/>
    <property type="molecule type" value="Genomic_DNA"/>
</dbReference>
<name>A0A6J4Q595_9ACTN</name>
<dbReference type="InterPro" id="IPR006311">
    <property type="entry name" value="TAT_signal"/>
</dbReference>
<dbReference type="PIRSF" id="PIRSF019574">
    <property type="entry name" value="Periplasmic_polyamine_BP"/>
    <property type="match status" value="1"/>
</dbReference>
<evidence type="ECO:0000256" key="4">
    <source>
        <dbReference type="ARBA" id="ARBA00022764"/>
    </source>
</evidence>
<evidence type="ECO:0000256" key="2">
    <source>
        <dbReference type="ARBA" id="ARBA00022448"/>
    </source>
</evidence>
<dbReference type="PROSITE" id="PS51318">
    <property type="entry name" value="TAT"/>
    <property type="match status" value="1"/>
</dbReference>
<dbReference type="Pfam" id="PF13416">
    <property type="entry name" value="SBP_bac_8"/>
    <property type="match status" value="1"/>
</dbReference>
<dbReference type="Gene3D" id="3.40.190.10">
    <property type="entry name" value="Periplasmic binding protein-like II"/>
    <property type="match status" value="2"/>
</dbReference>
<gene>
    <name evidence="7" type="ORF">AVDCRST_MAG03-3246</name>
</gene>
<dbReference type="PANTHER" id="PTHR30222:SF17">
    <property type="entry name" value="SPERMIDINE_PUTRESCINE-BINDING PERIPLASMIC PROTEIN"/>
    <property type="match status" value="1"/>
</dbReference>
<evidence type="ECO:0000256" key="1">
    <source>
        <dbReference type="ARBA" id="ARBA00004418"/>
    </source>
</evidence>
<evidence type="ECO:0000313" key="7">
    <source>
        <dbReference type="EMBL" id="CAA9431020.1"/>
    </source>
</evidence>
<feature type="signal peptide" evidence="6">
    <location>
        <begin position="1"/>
        <end position="28"/>
    </location>
</feature>
<dbReference type="InterPro" id="IPR006059">
    <property type="entry name" value="SBP"/>
</dbReference>
<keyword evidence="3 6" id="KW-0732">Signal</keyword>
<accession>A0A6J4Q595</accession>
<sequence>MMKRISRGRFLRTMGAAGVAGSTLSVLACQPNTSAQTGGGGGGGGGPEEKVLNLYNWADYVAAGTIPGFEKQTGIKVTQDNFSSNEELLAKLQAGGTGYDVIVPSDYMVEIMIKSDVVQRLDMAQIPNFKNVGKEYEGLSYDPNNEYSVPYQWGTTGILYNRKEIGELPESWDPLWDDQFEGKMAMLNDSRETLGAALYKLGLSVNTRDAEELQRAAEEAKKQKPLLRGYFDSTETRPLVQNGDLLLGHVFSGDAFLALSENSDLDYVVPRPAATRWTDNMCIPNGAEHPQNAHTFINYILGAKTGAELSNYTYYNTPNAAALPMIDDALKDLPGYVLPDSVFERLQVIADPGEATREYERLFTEVKSS</sequence>
<dbReference type="PRINTS" id="PR00909">
    <property type="entry name" value="SPERMDNBNDNG"/>
</dbReference>
<reference evidence="7" key="1">
    <citation type="submission" date="2020-02" db="EMBL/GenBank/DDBJ databases">
        <authorList>
            <person name="Meier V. D."/>
        </authorList>
    </citation>
    <scope>NUCLEOTIDE SEQUENCE</scope>
    <source>
        <strain evidence="7">AVDCRST_MAG03</strain>
    </source>
</reference>
<comment type="subcellular location">
    <subcellularLocation>
        <location evidence="1">Periplasm</location>
    </subcellularLocation>
</comment>
<dbReference type="GO" id="GO:0019808">
    <property type="term" value="F:polyamine binding"/>
    <property type="evidence" value="ECO:0007669"/>
    <property type="project" value="InterPro"/>
</dbReference>
<dbReference type="AlphaFoldDB" id="A0A6J4Q595"/>
<dbReference type="GO" id="GO:0015846">
    <property type="term" value="P:polyamine transport"/>
    <property type="evidence" value="ECO:0007669"/>
    <property type="project" value="InterPro"/>
</dbReference>
<evidence type="ECO:0000256" key="5">
    <source>
        <dbReference type="PIRSR" id="PIRSR019574-1"/>
    </source>
</evidence>
<organism evidence="7">
    <name type="scientific">uncultured Rubrobacteraceae bacterium</name>
    <dbReference type="NCBI Taxonomy" id="349277"/>
    <lineage>
        <taxon>Bacteria</taxon>
        <taxon>Bacillati</taxon>
        <taxon>Actinomycetota</taxon>
        <taxon>Rubrobacteria</taxon>
        <taxon>Rubrobacterales</taxon>
        <taxon>Rubrobacteraceae</taxon>
        <taxon>environmental samples</taxon>
    </lineage>
</organism>
<keyword evidence="4" id="KW-0574">Periplasm</keyword>
<feature type="chain" id="PRO_5039679997" evidence="6">
    <location>
        <begin position="29"/>
        <end position="369"/>
    </location>
</feature>
<evidence type="ECO:0000256" key="3">
    <source>
        <dbReference type="ARBA" id="ARBA00022729"/>
    </source>
</evidence>
<feature type="binding site" evidence="5">
    <location>
        <begin position="189"/>
        <end position="192"/>
    </location>
    <ligand>
        <name>spermidine</name>
        <dbReference type="ChEBI" id="CHEBI:57834"/>
    </ligand>
</feature>
<dbReference type="CDD" id="cd13590">
    <property type="entry name" value="PBP2_PotD_PotF_like"/>
    <property type="match status" value="1"/>
</dbReference>
<dbReference type="GO" id="GO:0042597">
    <property type="term" value="C:periplasmic space"/>
    <property type="evidence" value="ECO:0007669"/>
    <property type="project" value="UniProtKB-SubCell"/>
</dbReference>